<feature type="domain" description="AtuA-like ferredoxin-fold" evidence="2">
    <location>
        <begin position="487"/>
        <end position="580"/>
    </location>
</feature>
<name>A0ABU0F1Q0_9PSEU</name>
<evidence type="ECO:0008006" key="5">
    <source>
        <dbReference type="Google" id="ProtNLM"/>
    </source>
</evidence>
<dbReference type="InterPro" id="IPR010839">
    <property type="entry name" value="AtuA_N"/>
</dbReference>
<comment type="caution">
    <text evidence="3">The sequence shown here is derived from an EMBL/GenBank/DDBJ whole genome shotgun (WGS) entry which is preliminary data.</text>
</comment>
<dbReference type="Pfam" id="PF23544">
    <property type="entry name" value="AtuA_ferredoxin"/>
    <property type="match status" value="1"/>
</dbReference>
<dbReference type="InterPro" id="IPR056362">
    <property type="entry name" value="AtuA-like_ferredoxin_dom"/>
</dbReference>
<evidence type="ECO:0000259" key="1">
    <source>
        <dbReference type="Pfam" id="PF07287"/>
    </source>
</evidence>
<proteinExistence type="predicted"/>
<protein>
    <recommendedName>
        <fullName evidence="5">Exopolyphosphatase</fullName>
    </recommendedName>
</protein>
<accession>A0ABU0F1Q0</accession>
<dbReference type="PANTHER" id="PTHR47585">
    <property type="match status" value="1"/>
</dbReference>
<dbReference type="EMBL" id="JAUSUT010000001">
    <property type="protein sequence ID" value="MDQ0381513.1"/>
    <property type="molecule type" value="Genomic_DNA"/>
</dbReference>
<sequence>MTPAPRRPVRIGNCSGFYGDRLAAAREMVEGGPIDVLTGDYLAELTMLILWKARQKDATAGYAKTFLTQVEQVLGSCLDRGIRIVANAGGLNPAGLAAELGALAERLGLHPRIAYVDGDDLVDRLDELQAAGHDFAHLDTGRKLAEAGVRPVTANAYLGAWGITEALHADADLVVTGRVTDASLVVGPAAWWHGWTREDAGIHDKIAGAMVAGHVIECGPQATGGNYAFFEEVTDRRYPGFPIAEVEPDGSSVITKHEDTGGLVSVGTVTAQLLYEIGEPAYAGPDAVAHFDSIELAQEGEHRVRIRGVRGSAPTDQLKVALNYEGGYRNTMTLVLTGLRIEEKAAWASQQLTDLLGGRDRFAEFDAQLLRFDHPDAATNAEATAHLRVTVKDPDRRKVGRAFSGTVMELALGGYPGFHTTTPPSAESAYGVYWPTLVPAAEVTHRVTLPDGSVRVIPHDPVTAALPVPADPGPTPAPATGPSRRAPLGAVAGARSGDKGGNANIGVWARTDEEYAWLRGHLTVDRVRELLPETAGLEIRRYELPNLRAVNLVVVGILGDGVASATRPDPQAKGLGEYLRSRLADIPERLLRD</sequence>
<evidence type="ECO:0000313" key="4">
    <source>
        <dbReference type="Proteomes" id="UP001229651"/>
    </source>
</evidence>
<organism evidence="3 4">
    <name type="scientific">Amycolatopsis thermophila</name>
    <dbReference type="NCBI Taxonomy" id="206084"/>
    <lineage>
        <taxon>Bacteria</taxon>
        <taxon>Bacillati</taxon>
        <taxon>Actinomycetota</taxon>
        <taxon>Actinomycetes</taxon>
        <taxon>Pseudonocardiales</taxon>
        <taxon>Pseudonocardiaceae</taxon>
        <taxon>Amycolatopsis</taxon>
    </lineage>
</organism>
<feature type="domain" description="Acyclic terpene utilisation N-terminal" evidence="1">
    <location>
        <begin position="9"/>
        <end position="448"/>
    </location>
</feature>
<reference evidence="3 4" key="1">
    <citation type="submission" date="2023-07" db="EMBL/GenBank/DDBJ databases">
        <title>Sequencing the genomes of 1000 actinobacteria strains.</title>
        <authorList>
            <person name="Klenk H.-P."/>
        </authorList>
    </citation>
    <scope>NUCLEOTIDE SEQUENCE [LARGE SCALE GENOMIC DNA]</scope>
    <source>
        <strain evidence="3 4">DSM 45805</strain>
    </source>
</reference>
<gene>
    <name evidence="3" type="ORF">FB470_005507</name>
</gene>
<evidence type="ECO:0000313" key="3">
    <source>
        <dbReference type="EMBL" id="MDQ0381513.1"/>
    </source>
</evidence>
<dbReference type="PANTHER" id="PTHR47585:SF1">
    <property type="entry name" value="DUF1446 DOMAIN-CONTAINING PROTEIN"/>
    <property type="match status" value="1"/>
</dbReference>
<evidence type="ECO:0000259" key="2">
    <source>
        <dbReference type="Pfam" id="PF23544"/>
    </source>
</evidence>
<keyword evidence="4" id="KW-1185">Reference proteome</keyword>
<dbReference type="RefSeq" id="WP_306996221.1">
    <property type="nucleotide sequence ID" value="NZ_JAUSUT010000001.1"/>
</dbReference>
<dbReference type="Pfam" id="PF07287">
    <property type="entry name" value="AtuA"/>
    <property type="match status" value="1"/>
</dbReference>
<dbReference type="Proteomes" id="UP001229651">
    <property type="component" value="Unassembled WGS sequence"/>
</dbReference>